<protein>
    <submittedName>
        <fullName evidence="1">Uncharacterized protein</fullName>
    </submittedName>
</protein>
<evidence type="ECO:0000313" key="1">
    <source>
        <dbReference type="EMBL" id="KAH6948804.1"/>
    </source>
</evidence>
<sequence>MSDVAVKGCGDALEVSDVLEADGSDSSSVDSLEPLIPSSLERQILRDYGRRPVEIVICYFRGVLDFSAYANKAAFLGRCRSKRVVPVQYRVECPDIKNTHNIVRILDICSYKLMVADLDYNRIRKGQVSRKLEMLHENLANVLSAQDLHNVLALCKEKYNSVLKATREKQRAMFAELLEEYKINAREQENDK</sequence>
<comment type="caution">
    <text evidence="1">The sequence shown here is derived from an EMBL/GenBank/DDBJ whole genome shotgun (WGS) entry which is preliminary data.</text>
</comment>
<dbReference type="EMBL" id="CM023481">
    <property type="protein sequence ID" value="KAH6948804.1"/>
    <property type="molecule type" value="Genomic_DNA"/>
</dbReference>
<evidence type="ECO:0000313" key="2">
    <source>
        <dbReference type="Proteomes" id="UP000821845"/>
    </source>
</evidence>
<keyword evidence="2" id="KW-1185">Reference proteome</keyword>
<accession>A0ACB7TUV4</accession>
<name>A0ACB7TUV4_HYAAI</name>
<dbReference type="Proteomes" id="UP000821845">
    <property type="component" value="Chromosome 1"/>
</dbReference>
<reference evidence="1" key="1">
    <citation type="submission" date="2020-05" db="EMBL/GenBank/DDBJ databases">
        <title>Large-scale comparative analyses of tick genomes elucidate their genetic diversity and vector capacities.</title>
        <authorList>
            <person name="Jia N."/>
            <person name="Wang J."/>
            <person name="Shi W."/>
            <person name="Du L."/>
            <person name="Sun Y."/>
            <person name="Zhan W."/>
            <person name="Jiang J."/>
            <person name="Wang Q."/>
            <person name="Zhang B."/>
            <person name="Ji P."/>
            <person name="Sakyi L.B."/>
            <person name="Cui X."/>
            <person name="Yuan T."/>
            <person name="Jiang B."/>
            <person name="Yang W."/>
            <person name="Lam T.T.-Y."/>
            <person name="Chang Q."/>
            <person name="Ding S."/>
            <person name="Wang X."/>
            <person name="Zhu J."/>
            <person name="Ruan X."/>
            <person name="Zhao L."/>
            <person name="Wei J."/>
            <person name="Que T."/>
            <person name="Du C."/>
            <person name="Cheng J."/>
            <person name="Dai P."/>
            <person name="Han X."/>
            <person name="Huang E."/>
            <person name="Gao Y."/>
            <person name="Liu J."/>
            <person name="Shao H."/>
            <person name="Ye R."/>
            <person name="Li L."/>
            <person name="Wei W."/>
            <person name="Wang X."/>
            <person name="Wang C."/>
            <person name="Yang T."/>
            <person name="Huo Q."/>
            <person name="Li W."/>
            <person name="Guo W."/>
            <person name="Chen H."/>
            <person name="Zhou L."/>
            <person name="Ni X."/>
            <person name="Tian J."/>
            <person name="Zhou Y."/>
            <person name="Sheng Y."/>
            <person name="Liu T."/>
            <person name="Pan Y."/>
            <person name="Xia L."/>
            <person name="Li J."/>
            <person name="Zhao F."/>
            <person name="Cao W."/>
        </authorList>
    </citation>
    <scope>NUCLEOTIDE SEQUENCE</scope>
    <source>
        <strain evidence="1">Hyas-2018</strain>
    </source>
</reference>
<organism evidence="1 2">
    <name type="scientific">Hyalomma asiaticum</name>
    <name type="common">Tick</name>
    <dbReference type="NCBI Taxonomy" id="266040"/>
    <lineage>
        <taxon>Eukaryota</taxon>
        <taxon>Metazoa</taxon>
        <taxon>Ecdysozoa</taxon>
        <taxon>Arthropoda</taxon>
        <taxon>Chelicerata</taxon>
        <taxon>Arachnida</taxon>
        <taxon>Acari</taxon>
        <taxon>Parasitiformes</taxon>
        <taxon>Ixodida</taxon>
        <taxon>Ixodoidea</taxon>
        <taxon>Ixodidae</taxon>
        <taxon>Hyalomminae</taxon>
        <taxon>Hyalomma</taxon>
    </lineage>
</organism>
<gene>
    <name evidence="1" type="ORF">HPB50_026387</name>
</gene>
<proteinExistence type="predicted"/>